<dbReference type="AlphaFoldDB" id="A0A4Q2RG27"/>
<proteinExistence type="predicted"/>
<feature type="transmembrane region" description="Helical" evidence="6">
    <location>
        <begin position="148"/>
        <end position="165"/>
    </location>
</feature>
<dbReference type="PANTHER" id="PTHR43370">
    <property type="entry name" value="SUGAR ABC TRANSPORTER INTEGRAL MEMBRANE PROTEIN-RELATED"/>
    <property type="match status" value="1"/>
</dbReference>
<dbReference type="GO" id="GO:0022857">
    <property type="term" value="F:transmembrane transporter activity"/>
    <property type="evidence" value="ECO:0007669"/>
    <property type="project" value="InterPro"/>
</dbReference>
<evidence type="ECO:0000313" key="8">
    <source>
        <dbReference type="Proteomes" id="UP000289411"/>
    </source>
</evidence>
<dbReference type="Pfam" id="PF02653">
    <property type="entry name" value="BPD_transp_2"/>
    <property type="match status" value="1"/>
</dbReference>
<dbReference type="PANTHER" id="PTHR43370:SF1">
    <property type="entry name" value="GUANOSINE ABC TRANSPORTER PERMEASE PROTEIN NUPQ"/>
    <property type="match status" value="1"/>
</dbReference>
<evidence type="ECO:0000256" key="4">
    <source>
        <dbReference type="ARBA" id="ARBA00022989"/>
    </source>
</evidence>
<accession>A0A4Q2RG27</accession>
<dbReference type="CDD" id="cd06580">
    <property type="entry name" value="TM_PBP1_transp_TpRbsC_like"/>
    <property type="match status" value="1"/>
</dbReference>
<feature type="transmembrane region" description="Helical" evidence="6">
    <location>
        <begin position="6"/>
        <end position="28"/>
    </location>
</feature>
<protein>
    <submittedName>
        <fullName evidence="7">ABC transporter permease</fullName>
    </submittedName>
</protein>
<sequence>MDWAHLLDLLAATIRIATPLAFAAMGGILSERAGVFAVGLEGMMLSGACGAAVGAVLLGPAAGILGAALCGGAMGAVIATVTVRHGADNMVTGIAANILAIGLTNFLVRVLLGHGASPRIHIDLLGPVRIPLLADLPGLGPLLFDQPWLTYMAALVPLPLTLFLSRSRWGLTLRAAGENPLAVFAVGGDPLAIRFRAVVACGAVAGIGGAVLVLGQVGTFTDNMTAGRGYLALAAIIVGRWTPWPTIAACLLFAAADALTLRVQVFSLPVSSYVVQMLPYALALAVLVGLGHSARLPAAAGTTFRRGGG</sequence>
<dbReference type="Proteomes" id="UP000289411">
    <property type="component" value="Unassembled WGS sequence"/>
</dbReference>
<evidence type="ECO:0000313" key="7">
    <source>
        <dbReference type="EMBL" id="RYB06772.1"/>
    </source>
</evidence>
<gene>
    <name evidence="7" type="ORF">D3272_05455</name>
</gene>
<keyword evidence="2" id="KW-1003">Cell membrane</keyword>
<name>A0A4Q2RG27_9HYPH</name>
<feature type="transmembrane region" description="Helical" evidence="6">
    <location>
        <begin position="230"/>
        <end position="254"/>
    </location>
</feature>
<evidence type="ECO:0000256" key="5">
    <source>
        <dbReference type="ARBA" id="ARBA00023136"/>
    </source>
</evidence>
<keyword evidence="4 6" id="KW-1133">Transmembrane helix</keyword>
<reference evidence="7 8" key="1">
    <citation type="submission" date="2018-09" db="EMBL/GenBank/DDBJ databases">
        <authorList>
            <person name="Grouzdev D.S."/>
            <person name="Krutkina M.S."/>
        </authorList>
    </citation>
    <scope>NUCLEOTIDE SEQUENCE [LARGE SCALE GENOMIC DNA]</scope>
    <source>
        <strain evidence="7 8">RmlP001</strain>
    </source>
</reference>
<dbReference type="InterPro" id="IPR001851">
    <property type="entry name" value="ABC_transp_permease"/>
</dbReference>
<keyword evidence="3 6" id="KW-0812">Transmembrane</keyword>
<feature type="transmembrane region" description="Helical" evidence="6">
    <location>
        <begin position="266"/>
        <end position="288"/>
    </location>
</feature>
<organism evidence="7 8">
    <name type="scientific">Lichenibacterium ramalinae</name>
    <dbReference type="NCBI Taxonomy" id="2316527"/>
    <lineage>
        <taxon>Bacteria</taxon>
        <taxon>Pseudomonadati</taxon>
        <taxon>Pseudomonadota</taxon>
        <taxon>Alphaproteobacteria</taxon>
        <taxon>Hyphomicrobiales</taxon>
        <taxon>Lichenihabitantaceae</taxon>
        <taxon>Lichenibacterium</taxon>
    </lineage>
</organism>
<evidence type="ECO:0000256" key="2">
    <source>
        <dbReference type="ARBA" id="ARBA00022475"/>
    </source>
</evidence>
<evidence type="ECO:0000256" key="6">
    <source>
        <dbReference type="SAM" id="Phobius"/>
    </source>
</evidence>
<evidence type="ECO:0000256" key="3">
    <source>
        <dbReference type="ARBA" id="ARBA00022692"/>
    </source>
</evidence>
<dbReference type="GO" id="GO:0005886">
    <property type="term" value="C:plasma membrane"/>
    <property type="evidence" value="ECO:0007669"/>
    <property type="project" value="UniProtKB-SubCell"/>
</dbReference>
<comment type="caution">
    <text evidence="7">The sequence shown here is derived from an EMBL/GenBank/DDBJ whole genome shotgun (WGS) entry which is preliminary data.</text>
</comment>
<dbReference type="RefSeq" id="WP_129218126.1">
    <property type="nucleotide sequence ID" value="NZ_QYBC01000003.1"/>
</dbReference>
<keyword evidence="8" id="KW-1185">Reference proteome</keyword>
<dbReference type="EMBL" id="QYBC01000003">
    <property type="protein sequence ID" value="RYB06772.1"/>
    <property type="molecule type" value="Genomic_DNA"/>
</dbReference>
<feature type="transmembrane region" description="Helical" evidence="6">
    <location>
        <begin position="64"/>
        <end position="83"/>
    </location>
</feature>
<evidence type="ECO:0000256" key="1">
    <source>
        <dbReference type="ARBA" id="ARBA00004651"/>
    </source>
</evidence>
<feature type="transmembrane region" description="Helical" evidence="6">
    <location>
        <begin position="90"/>
        <end position="112"/>
    </location>
</feature>
<reference evidence="7 8" key="2">
    <citation type="submission" date="2019-02" db="EMBL/GenBank/DDBJ databases">
        <title>'Lichenibacterium ramalinii' gen. nov. sp. nov., 'Lichenibacterium minor' gen. nov. sp. nov.</title>
        <authorList>
            <person name="Pankratov T."/>
        </authorList>
    </citation>
    <scope>NUCLEOTIDE SEQUENCE [LARGE SCALE GENOMIC DNA]</scope>
    <source>
        <strain evidence="7 8">RmlP001</strain>
    </source>
</reference>
<comment type="subcellular location">
    <subcellularLocation>
        <location evidence="1">Cell membrane</location>
        <topology evidence="1">Multi-pass membrane protein</topology>
    </subcellularLocation>
</comment>
<dbReference type="OrthoDB" id="9792579at2"/>
<keyword evidence="5 6" id="KW-0472">Membrane</keyword>
<feature type="transmembrane region" description="Helical" evidence="6">
    <location>
        <begin position="197"/>
        <end position="218"/>
    </location>
</feature>
<feature type="transmembrane region" description="Helical" evidence="6">
    <location>
        <begin position="35"/>
        <end position="58"/>
    </location>
</feature>